<dbReference type="PANTHER" id="PTHR43179:SF12">
    <property type="entry name" value="GALACTOFURANOSYLTRANSFERASE GLFT2"/>
    <property type="match status" value="1"/>
</dbReference>
<comment type="pathway">
    <text evidence="1">Cell wall biogenesis; cell wall polysaccharide biosynthesis.</text>
</comment>
<dbReference type="OrthoDB" id="9771846at2"/>
<dbReference type="PANTHER" id="PTHR43179">
    <property type="entry name" value="RHAMNOSYLTRANSFERASE WBBL"/>
    <property type="match status" value="1"/>
</dbReference>
<dbReference type="KEGG" id="sri:SELR_24490"/>
<comment type="similarity">
    <text evidence="2">Belongs to the glycosyltransferase 2 family.</text>
</comment>
<dbReference type="Gene3D" id="3.90.550.10">
    <property type="entry name" value="Spore Coat Polysaccharide Biosynthesis Protein SpsA, Chain A"/>
    <property type="match status" value="1"/>
</dbReference>
<dbReference type="eggNOG" id="COG0457">
    <property type="taxonomic scope" value="Bacteria"/>
</dbReference>
<sequence length="817" mass="94947">MNTLESWMTEFARREKKYDFLGMAECLCSGRMELYQEKSRSESGKLFLDKFLSVFVVCAFSALERKQGQDALTYLQTAEEILTKVHDKSLLILKLYKGYAYQELGDYAIAEKLYLEYLAYEPQDETLFLRLGNMAVKQKAWEKALEAYGHALRIKKNYREAMINIGIVAKCLGDEDTAKAMAADAEMERRIFDEGQIEEDPYRYSLDIKDEDYQNIPIFINARDRLECLRQQIDWLWQAGYHNIYILDNDSTYPPLLAYYDEIKERIKVLFLKKNLGYKALWKSNVLNVLNIQTPYVYTDPDIVPVEECPYDVLKKMLQVLRKYPYIKKVGFGLRTEDITFAGKAAVWASEGERMMTELAPEVYFGVIDTTFALYRNLRHYNAYATLRLAGKYMARHLPWYMDYQKLSADEDYYAKHATEDYSTLKVLKDNGMVKEQTLTSIIILSYNALDYTRLCLESIRKNTEKGTYEIIVVDNGSKDGSAQWLASQTDICCIFNKKNMGFPKGCNQGMEIANGTELLLLNNDTVVTPGWLDNMRKALYSSQNIGAVGCMTNHCSNEQAISLPYQSIEELMAVAGNFNRSDAQKWYPWMVLVGFCLLMKREVYMRLGNLDESFSPGNFEDDDYCLRMRKAGYELLLCGDTYIHHFGSVAFAGKNDAAREKDKKERYNKLIEKNRAYFMKKWSIKGTYRSHYEMTDLLYKELSPGQDVLLVNCDMGYELFWLKRRIPEATIYGLTSDKLGVELAGKTFPLYVCHDFLDGLDKHYQQKKFARIALLGNYHERRQGDKLIQTLRQHLTEDGLLFFGDQDRVYRMPFRD</sequence>
<dbReference type="GO" id="GO:0016757">
    <property type="term" value="F:glycosyltransferase activity"/>
    <property type="evidence" value="ECO:0007669"/>
    <property type="project" value="UniProtKB-KW"/>
</dbReference>
<evidence type="ECO:0000313" key="8">
    <source>
        <dbReference type="Proteomes" id="UP000007887"/>
    </source>
</evidence>
<dbReference type="eggNOG" id="COG1216">
    <property type="taxonomic scope" value="Bacteria"/>
</dbReference>
<dbReference type="SUPFAM" id="SSF48452">
    <property type="entry name" value="TPR-like"/>
    <property type="match status" value="1"/>
</dbReference>
<proteinExistence type="inferred from homology"/>
<gene>
    <name evidence="7" type="ordered locus">SELR_24490</name>
</gene>
<dbReference type="InterPro" id="IPR029063">
    <property type="entry name" value="SAM-dependent_MTases_sf"/>
</dbReference>
<dbReference type="SUPFAM" id="SSF53335">
    <property type="entry name" value="S-adenosyl-L-methionine-dependent methyltransferases"/>
    <property type="match status" value="1"/>
</dbReference>
<evidence type="ECO:0000313" key="7">
    <source>
        <dbReference type="EMBL" id="BAL84157.1"/>
    </source>
</evidence>
<protein>
    <submittedName>
        <fullName evidence="7">Putative glycosyl transferase family 2 protein</fullName>
    </submittedName>
</protein>
<dbReference type="AlphaFoldDB" id="I0GTS0"/>
<feature type="repeat" description="TPR" evidence="5">
    <location>
        <begin position="125"/>
        <end position="158"/>
    </location>
</feature>
<dbReference type="SMART" id="SM00028">
    <property type="entry name" value="TPR"/>
    <property type="match status" value="2"/>
</dbReference>
<dbReference type="PROSITE" id="PS50005">
    <property type="entry name" value="TPR"/>
    <property type="match status" value="1"/>
</dbReference>
<accession>I0GTS0</accession>
<dbReference type="InterPro" id="IPR019734">
    <property type="entry name" value="TPR_rpt"/>
</dbReference>
<evidence type="ECO:0000256" key="5">
    <source>
        <dbReference type="PROSITE-ProRule" id="PRU00339"/>
    </source>
</evidence>
<dbReference type="InterPro" id="IPR001173">
    <property type="entry name" value="Glyco_trans_2-like"/>
</dbReference>
<name>I0GTS0_SELRL</name>
<keyword evidence="3" id="KW-0328">Glycosyltransferase</keyword>
<evidence type="ECO:0000259" key="6">
    <source>
        <dbReference type="Pfam" id="PF00535"/>
    </source>
</evidence>
<reference evidence="7 8" key="1">
    <citation type="submission" date="2011-10" db="EMBL/GenBank/DDBJ databases">
        <title>Whole genome sequence of Selenomonas ruminantium subsp. lactilytica TAM6421.</title>
        <authorList>
            <person name="Oguchi A."/>
            <person name="Ankai A."/>
            <person name="Kaneko J."/>
            <person name="Yamada-Narita S."/>
            <person name="Fukui S."/>
            <person name="Takahashi M."/>
            <person name="Onodera T."/>
            <person name="Kojima S."/>
            <person name="Fushimi T."/>
            <person name="Abe N."/>
            <person name="Kamio Y."/>
            <person name="Yamazaki S."/>
            <person name="Fujita N."/>
        </authorList>
    </citation>
    <scope>NUCLEOTIDE SEQUENCE [LARGE SCALE GENOMIC DNA]</scope>
    <source>
        <strain evidence="8">NBRC 103574 / TAM6421</strain>
    </source>
</reference>
<dbReference type="EMBL" id="AP012292">
    <property type="protein sequence ID" value="BAL84157.1"/>
    <property type="molecule type" value="Genomic_DNA"/>
</dbReference>
<dbReference type="InterPro" id="IPR011990">
    <property type="entry name" value="TPR-like_helical_dom_sf"/>
</dbReference>
<dbReference type="HOGENOM" id="CLU_345769_0_0_9"/>
<evidence type="ECO:0000256" key="1">
    <source>
        <dbReference type="ARBA" id="ARBA00004776"/>
    </source>
</evidence>
<dbReference type="SUPFAM" id="SSF53448">
    <property type="entry name" value="Nucleotide-diphospho-sugar transferases"/>
    <property type="match status" value="2"/>
</dbReference>
<evidence type="ECO:0000256" key="3">
    <source>
        <dbReference type="ARBA" id="ARBA00022676"/>
    </source>
</evidence>
<evidence type="ECO:0000256" key="4">
    <source>
        <dbReference type="ARBA" id="ARBA00022679"/>
    </source>
</evidence>
<dbReference type="CDD" id="cd04186">
    <property type="entry name" value="GT_2_like_c"/>
    <property type="match status" value="1"/>
</dbReference>
<dbReference type="PATRIC" id="fig|927704.6.peg.2533"/>
<keyword evidence="4 7" id="KW-0808">Transferase</keyword>
<evidence type="ECO:0000256" key="2">
    <source>
        <dbReference type="ARBA" id="ARBA00006739"/>
    </source>
</evidence>
<dbReference type="Pfam" id="PF00535">
    <property type="entry name" value="Glycos_transf_2"/>
    <property type="match status" value="1"/>
</dbReference>
<dbReference type="Proteomes" id="UP000007887">
    <property type="component" value="Chromosome"/>
</dbReference>
<dbReference type="RefSeq" id="WP_014425578.1">
    <property type="nucleotide sequence ID" value="NC_017068.1"/>
</dbReference>
<dbReference type="Gene3D" id="1.25.40.10">
    <property type="entry name" value="Tetratricopeptide repeat domain"/>
    <property type="match status" value="1"/>
</dbReference>
<feature type="domain" description="Glycosyltransferase 2-like" evidence="6">
    <location>
        <begin position="441"/>
        <end position="608"/>
    </location>
</feature>
<organism evidence="7 8">
    <name type="scientific">Selenomonas ruminantium subsp. lactilytica (strain NBRC 103574 / TAM6421)</name>
    <dbReference type="NCBI Taxonomy" id="927704"/>
    <lineage>
        <taxon>Bacteria</taxon>
        <taxon>Bacillati</taxon>
        <taxon>Bacillota</taxon>
        <taxon>Negativicutes</taxon>
        <taxon>Selenomonadales</taxon>
        <taxon>Selenomonadaceae</taxon>
        <taxon>Selenomonas</taxon>
    </lineage>
</organism>
<dbReference type="InterPro" id="IPR029044">
    <property type="entry name" value="Nucleotide-diphossugar_trans"/>
</dbReference>
<keyword evidence="5" id="KW-0802">TPR repeat</keyword>